<reference evidence="2" key="1">
    <citation type="submission" date="2022-12" db="EMBL/GenBank/DDBJ databases">
        <title>Genome assemblies of Blomia tropicalis.</title>
        <authorList>
            <person name="Cui Y."/>
        </authorList>
    </citation>
    <scope>NUCLEOTIDE SEQUENCE</scope>
    <source>
        <tissue evidence="2">Adult mites</tissue>
    </source>
</reference>
<organism evidence="2 3">
    <name type="scientific">Blomia tropicalis</name>
    <name type="common">Mite</name>
    <dbReference type="NCBI Taxonomy" id="40697"/>
    <lineage>
        <taxon>Eukaryota</taxon>
        <taxon>Metazoa</taxon>
        <taxon>Ecdysozoa</taxon>
        <taxon>Arthropoda</taxon>
        <taxon>Chelicerata</taxon>
        <taxon>Arachnida</taxon>
        <taxon>Acari</taxon>
        <taxon>Acariformes</taxon>
        <taxon>Sarcoptiformes</taxon>
        <taxon>Astigmata</taxon>
        <taxon>Glycyphagoidea</taxon>
        <taxon>Echimyopodidae</taxon>
        <taxon>Blomia</taxon>
    </lineage>
</organism>
<proteinExistence type="predicted"/>
<gene>
    <name evidence="2" type="ORF">RDWZM_004065</name>
</gene>
<comment type="caution">
    <text evidence="2">The sequence shown here is derived from an EMBL/GenBank/DDBJ whole genome shotgun (WGS) entry which is preliminary data.</text>
</comment>
<dbReference type="InterPro" id="IPR017245">
    <property type="entry name" value="BLOC-1_complex_su-3"/>
</dbReference>
<evidence type="ECO:0008006" key="4">
    <source>
        <dbReference type="Google" id="ProtNLM"/>
    </source>
</evidence>
<evidence type="ECO:0000313" key="3">
    <source>
        <dbReference type="Proteomes" id="UP001142055"/>
    </source>
</evidence>
<evidence type="ECO:0000256" key="1">
    <source>
        <dbReference type="SAM" id="MobiDB-lite"/>
    </source>
</evidence>
<feature type="compositionally biased region" description="Low complexity" evidence="1">
    <location>
        <begin position="51"/>
        <end position="62"/>
    </location>
</feature>
<dbReference type="Proteomes" id="UP001142055">
    <property type="component" value="Chromosome 1"/>
</dbReference>
<name>A0A9Q0RTA3_BLOTA</name>
<dbReference type="Pfam" id="PF15753">
    <property type="entry name" value="BLOC1S3"/>
    <property type="match status" value="1"/>
</dbReference>
<protein>
    <recommendedName>
        <fullName evidence="4">Biogenesis of lysosome-related organelles complex 1 subunit 3</fullName>
    </recommendedName>
</protein>
<dbReference type="OMA" id="SKCTISM"/>
<accession>A0A9Q0RTA3</accession>
<keyword evidence="3" id="KW-1185">Reference proteome</keyword>
<sequence length="161" mass="17595">MKDYGHRKDKLAVVVVGEASESEDDECDDPVDGGDVQGMSAVETIDKQVASHSNKSSLPSSSVDTLAEENTRLRTKESTLSFNNNIKAGEKNRDLIHNLANLSCTPYVSYKKDISGITRQLIATHKHLQTGCAQVQKARNDINQLDKAFVSVSSLMSTNKL</sequence>
<dbReference type="EMBL" id="JAPWDV010000001">
    <property type="protein sequence ID" value="KAJ6225520.1"/>
    <property type="molecule type" value="Genomic_DNA"/>
</dbReference>
<feature type="region of interest" description="Disordered" evidence="1">
    <location>
        <begin position="48"/>
        <end position="70"/>
    </location>
</feature>
<dbReference type="AlphaFoldDB" id="A0A9Q0RTA3"/>
<evidence type="ECO:0000313" key="2">
    <source>
        <dbReference type="EMBL" id="KAJ6225520.1"/>
    </source>
</evidence>